<dbReference type="InterPro" id="IPR036390">
    <property type="entry name" value="WH_DNA-bd_sf"/>
</dbReference>
<evidence type="ECO:0000313" key="5">
    <source>
        <dbReference type="EMBL" id="HET97514.1"/>
    </source>
</evidence>
<protein>
    <submittedName>
        <fullName evidence="5">ArsR family transcriptional regulator</fullName>
    </submittedName>
</protein>
<dbReference type="PROSITE" id="PS50987">
    <property type="entry name" value="HTH_ARSR_2"/>
    <property type="match status" value="1"/>
</dbReference>
<dbReference type="InterPro" id="IPR001845">
    <property type="entry name" value="HTH_ArsR_DNA-bd_dom"/>
</dbReference>
<evidence type="ECO:0000259" key="4">
    <source>
        <dbReference type="PROSITE" id="PS50987"/>
    </source>
</evidence>
<dbReference type="InterPro" id="IPR011991">
    <property type="entry name" value="ArsR-like_HTH"/>
</dbReference>
<dbReference type="GO" id="GO:0003677">
    <property type="term" value="F:DNA binding"/>
    <property type="evidence" value="ECO:0007669"/>
    <property type="project" value="UniProtKB-KW"/>
</dbReference>
<accession>A0A7C2TK60</accession>
<dbReference type="InterPro" id="IPR036388">
    <property type="entry name" value="WH-like_DNA-bd_sf"/>
</dbReference>
<dbReference type="Gene3D" id="1.10.10.10">
    <property type="entry name" value="Winged helix-like DNA-binding domain superfamily/Winged helix DNA-binding domain"/>
    <property type="match status" value="1"/>
</dbReference>
<comment type="caution">
    <text evidence="5">The sequence shown here is derived from an EMBL/GenBank/DDBJ whole genome shotgun (WGS) entry which is preliminary data.</text>
</comment>
<dbReference type="CDD" id="cd00090">
    <property type="entry name" value="HTH_ARSR"/>
    <property type="match status" value="1"/>
</dbReference>
<evidence type="ECO:0000256" key="3">
    <source>
        <dbReference type="ARBA" id="ARBA00023163"/>
    </source>
</evidence>
<sequence>MRKFTRVMKALSDPNRVAIVKVLARGRLCVCELTALLGLAQSTVSKHLRTLEEAGLVAYEKDGAWINYYLADGSDSPYATAMLAHLQNWLEPDPKIDDLLARLSGINRHELCSGASLLKDRG</sequence>
<proteinExistence type="predicted"/>
<dbReference type="SUPFAM" id="SSF46785">
    <property type="entry name" value="Winged helix' DNA-binding domain"/>
    <property type="match status" value="1"/>
</dbReference>
<dbReference type="Pfam" id="PF01022">
    <property type="entry name" value="HTH_5"/>
    <property type="match status" value="1"/>
</dbReference>
<keyword evidence="2" id="KW-0238">DNA-binding</keyword>
<dbReference type="EMBL" id="DSDS01000049">
    <property type="protein sequence ID" value="HET97514.1"/>
    <property type="molecule type" value="Genomic_DNA"/>
</dbReference>
<dbReference type="InterPro" id="IPR051081">
    <property type="entry name" value="HTH_MetalResp_TranReg"/>
</dbReference>
<organism evidence="5">
    <name type="scientific">Desulfurivibrio alkaliphilus</name>
    <dbReference type="NCBI Taxonomy" id="427923"/>
    <lineage>
        <taxon>Bacteria</taxon>
        <taxon>Pseudomonadati</taxon>
        <taxon>Thermodesulfobacteriota</taxon>
        <taxon>Desulfobulbia</taxon>
        <taxon>Desulfobulbales</taxon>
        <taxon>Desulfobulbaceae</taxon>
        <taxon>Desulfurivibrio</taxon>
    </lineage>
</organism>
<dbReference type="PRINTS" id="PR00778">
    <property type="entry name" value="HTHARSR"/>
</dbReference>
<reference evidence="5" key="1">
    <citation type="journal article" date="2020" name="mSystems">
        <title>Genome- and Community-Level Interaction Insights into Carbon Utilization and Element Cycling Functions of Hydrothermarchaeota in Hydrothermal Sediment.</title>
        <authorList>
            <person name="Zhou Z."/>
            <person name="Liu Y."/>
            <person name="Xu W."/>
            <person name="Pan J."/>
            <person name="Luo Z.H."/>
            <person name="Li M."/>
        </authorList>
    </citation>
    <scope>NUCLEOTIDE SEQUENCE [LARGE SCALE GENOMIC DNA]</scope>
    <source>
        <strain evidence="5">SpSt-1224</strain>
    </source>
</reference>
<evidence type="ECO:0000256" key="1">
    <source>
        <dbReference type="ARBA" id="ARBA00023015"/>
    </source>
</evidence>
<gene>
    <name evidence="5" type="ORF">ENN98_02200</name>
</gene>
<evidence type="ECO:0000256" key="2">
    <source>
        <dbReference type="ARBA" id="ARBA00023125"/>
    </source>
</evidence>
<keyword evidence="3" id="KW-0804">Transcription</keyword>
<dbReference type="GO" id="GO:0003700">
    <property type="term" value="F:DNA-binding transcription factor activity"/>
    <property type="evidence" value="ECO:0007669"/>
    <property type="project" value="InterPro"/>
</dbReference>
<feature type="domain" description="HTH arsR-type" evidence="4">
    <location>
        <begin position="1"/>
        <end position="90"/>
    </location>
</feature>
<dbReference type="SMART" id="SM00418">
    <property type="entry name" value="HTH_ARSR"/>
    <property type="match status" value="1"/>
</dbReference>
<keyword evidence="1" id="KW-0805">Transcription regulation</keyword>
<name>A0A7C2TK60_9BACT</name>
<dbReference type="Proteomes" id="UP000885986">
    <property type="component" value="Unassembled WGS sequence"/>
</dbReference>
<dbReference type="PANTHER" id="PTHR33154">
    <property type="entry name" value="TRANSCRIPTIONAL REGULATOR, ARSR FAMILY"/>
    <property type="match status" value="1"/>
</dbReference>
<dbReference type="AlphaFoldDB" id="A0A7C2TK60"/>
<dbReference type="NCBIfam" id="NF033788">
    <property type="entry name" value="HTH_metalloreg"/>
    <property type="match status" value="1"/>
</dbReference>
<dbReference type="PANTHER" id="PTHR33154:SF33">
    <property type="entry name" value="TRANSCRIPTIONAL REPRESSOR SDPR"/>
    <property type="match status" value="1"/>
</dbReference>